<dbReference type="SUPFAM" id="SSF54211">
    <property type="entry name" value="Ribosomal protein S5 domain 2-like"/>
    <property type="match status" value="1"/>
</dbReference>
<evidence type="ECO:0000256" key="1">
    <source>
        <dbReference type="ARBA" id="ARBA00004477"/>
    </source>
</evidence>
<dbReference type="SUPFAM" id="SSF55060">
    <property type="entry name" value="GHMP Kinase, C-terminal domain"/>
    <property type="match status" value="1"/>
</dbReference>
<dbReference type="InterPro" id="IPR020568">
    <property type="entry name" value="Ribosomal_Su5_D2-typ_SF"/>
</dbReference>
<accession>A0A182F512</accession>
<evidence type="ECO:0000256" key="8">
    <source>
        <dbReference type="ARBA" id="ARBA00022989"/>
    </source>
</evidence>
<sequence length="828" mass="91864">EYIRQKLTERLEATHVDTPPKYGDFEAQRHWQEITVNLPPTEWYRNTTDNDLLYWGLDYPPLTAYHSYLVGQWARWRGKEEFVALHESRGISTEEHKHFMRNTVLLIDAILYVPAILLALHYVPGAGAPPSSSSWLPVALAVLYPGQMLIDNGHFQYNNVSLALFVLAAMAIASSKAILSGAVLFCLALNYKQMELYHALPFFFQLLRHCFESSSDRGNRVVAGIKRLVVLGATVLGTFALVWLPWLGSLEDVGQLVHRIFPVSRGLFEDKVSNVWCVVDVVIKLKNFPINTMGIVCLVCTLVAVLPSGLNLLFRKSYETSAFLYSLTVTALGFFLFSFHVHEKSILLVAIPALLLLRLEPFAVFWFLQARECCPGRRAEDNPRIFTENIHPGTVGQRIRRRAVERGPKHLRTTNQHQPATATNTMTDPMAVKQFEVSAPGKVILHGEHSVVYGHPAIAGPIGLRTYLSYEALPPTESAIVYHFDSLPFTSSLTSTAFDEFLRDVDCAGQLSPEQFLQQLRNENEFPFARYVSEQPTTAKERYSLAVALYIFNRVLRAEGVTEVHGASFRLSLRSTMSIGAGLGSSASYGVCLAAGAFVLSRILKGELTGTSIGQWSLASGDQLAKISGWAFDSEIIMHEKPSGIDNTICTYGELIRFRRGDPAHRTIHLQRPLHVLIVDSGVSRSTAQLVAIAADRRKHFPRTMGQVFGAMGELVEEVIELLETPSAADYERLRTLVTINNNLLRSLGVSHPALEQIFRIAERHGYGCKLTGAGGGGCAFLPLPEQYEGQDSYRQLVQELSEAGFTSIPTTIGGGTGVKLTSDQTED</sequence>
<dbReference type="InterPro" id="IPR004856">
    <property type="entry name" value="Glyco_trans_ALG6/ALG8"/>
</dbReference>
<reference evidence="12" key="2">
    <citation type="submission" date="2022-08" db="UniProtKB">
        <authorList>
            <consortium name="EnsemblMetazoa"/>
        </authorList>
    </citation>
    <scope>IDENTIFICATION</scope>
    <source>
        <strain evidence="12">STECLA/ALBI9_A</strain>
    </source>
</reference>
<evidence type="ECO:0000313" key="12">
    <source>
        <dbReference type="EnsemblMetazoa" id="AALB001554-PA"/>
    </source>
</evidence>
<dbReference type="Pfam" id="PF08544">
    <property type="entry name" value="GHMP_kinases_C"/>
    <property type="match status" value="1"/>
</dbReference>
<dbReference type="GO" id="GO:0005789">
    <property type="term" value="C:endoplasmic reticulum membrane"/>
    <property type="evidence" value="ECO:0007669"/>
    <property type="project" value="UniProtKB-SubCell"/>
</dbReference>
<dbReference type="VEuPathDB" id="VectorBase:AALB20_026590"/>
<dbReference type="PANTHER" id="PTHR12413:SF1">
    <property type="entry name" value="DOLICHYL PYROPHOSPHATE MAN9GLCNAC2 ALPHA-1,3-GLUCOSYLTRANSFERASE"/>
    <property type="match status" value="1"/>
</dbReference>
<dbReference type="InterPro" id="IPR036554">
    <property type="entry name" value="GHMP_kinase_C_sf"/>
</dbReference>
<feature type="transmembrane region" description="Helical" evidence="10">
    <location>
        <begin position="228"/>
        <end position="246"/>
    </location>
</feature>
<comment type="pathway">
    <text evidence="2 10">Protein modification; protein glycosylation.</text>
</comment>
<evidence type="ECO:0000256" key="2">
    <source>
        <dbReference type="ARBA" id="ARBA00004922"/>
    </source>
</evidence>
<keyword evidence="13" id="KW-1185">Reference proteome</keyword>
<dbReference type="NCBIfam" id="TIGR00549">
    <property type="entry name" value="mevalon_kin"/>
    <property type="match status" value="1"/>
</dbReference>
<evidence type="ECO:0000256" key="5">
    <source>
        <dbReference type="ARBA" id="ARBA00022679"/>
    </source>
</evidence>
<dbReference type="GO" id="GO:0005524">
    <property type="term" value="F:ATP binding"/>
    <property type="evidence" value="ECO:0007669"/>
    <property type="project" value="InterPro"/>
</dbReference>
<dbReference type="PRINTS" id="PR00959">
    <property type="entry name" value="MEVGALKINASE"/>
</dbReference>
<feature type="transmembrane region" description="Helical" evidence="10">
    <location>
        <begin position="346"/>
        <end position="368"/>
    </location>
</feature>
<dbReference type="EC" id="2.4.1.-" evidence="10"/>
<feature type="transmembrane region" description="Helical" evidence="10">
    <location>
        <begin position="288"/>
        <end position="310"/>
    </location>
</feature>
<dbReference type="Pfam" id="PF03155">
    <property type="entry name" value="Alg6_Alg8"/>
    <property type="match status" value="1"/>
</dbReference>
<dbReference type="PANTHER" id="PTHR12413">
    <property type="entry name" value="DOLICHYL GLYCOSYLTRANSFERASE"/>
    <property type="match status" value="1"/>
</dbReference>
<keyword evidence="5 10" id="KW-0808">Transferase</keyword>
<feature type="domain" description="GHMP kinase C-terminal" evidence="11">
    <location>
        <begin position="729"/>
        <end position="796"/>
    </location>
</feature>
<evidence type="ECO:0000256" key="4">
    <source>
        <dbReference type="ARBA" id="ARBA00022676"/>
    </source>
</evidence>
<keyword evidence="9 10" id="KW-0472">Membrane</keyword>
<evidence type="ECO:0000256" key="9">
    <source>
        <dbReference type="ARBA" id="ARBA00023136"/>
    </source>
</evidence>
<dbReference type="EnsemblMetazoa" id="AALB001554-RA">
    <property type="protein sequence ID" value="AALB001554-PA"/>
    <property type="gene ID" value="AALB001554"/>
</dbReference>
<evidence type="ECO:0000256" key="3">
    <source>
        <dbReference type="ARBA" id="ARBA00008715"/>
    </source>
</evidence>
<dbReference type="GO" id="GO:0008299">
    <property type="term" value="P:isoprenoid biosynthetic process"/>
    <property type="evidence" value="ECO:0007669"/>
    <property type="project" value="InterPro"/>
</dbReference>
<dbReference type="GO" id="GO:0042281">
    <property type="term" value="F:dolichyl pyrophosphate Man9GlcNAc2 alpha-1,3-glucosyltransferase activity"/>
    <property type="evidence" value="ECO:0007669"/>
    <property type="project" value="TreeGrafter"/>
</dbReference>
<keyword evidence="6 10" id="KW-0812">Transmembrane</keyword>
<feature type="transmembrane region" description="Helical" evidence="10">
    <location>
        <begin position="162"/>
        <end position="189"/>
    </location>
</feature>
<feature type="transmembrane region" description="Helical" evidence="10">
    <location>
        <begin position="104"/>
        <end position="123"/>
    </location>
</feature>
<dbReference type="VEuPathDB" id="VectorBase:AALB001554"/>
<dbReference type="InterPro" id="IPR014721">
    <property type="entry name" value="Ribsml_uS5_D2-typ_fold_subgr"/>
</dbReference>
<organism evidence="12 13">
    <name type="scientific">Anopheles albimanus</name>
    <name type="common">New world malaria mosquito</name>
    <dbReference type="NCBI Taxonomy" id="7167"/>
    <lineage>
        <taxon>Eukaryota</taxon>
        <taxon>Metazoa</taxon>
        <taxon>Ecdysozoa</taxon>
        <taxon>Arthropoda</taxon>
        <taxon>Hexapoda</taxon>
        <taxon>Insecta</taxon>
        <taxon>Pterygota</taxon>
        <taxon>Neoptera</taxon>
        <taxon>Endopterygota</taxon>
        <taxon>Diptera</taxon>
        <taxon>Nematocera</taxon>
        <taxon>Culicoidea</taxon>
        <taxon>Culicidae</taxon>
        <taxon>Anophelinae</taxon>
        <taxon>Anopheles</taxon>
    </lineage>
</organism>
<reference evidence="12 13" key="1">
    <citation type="journal article" date="2017" name="G3 (Bethesda)">
        <title>The Physical Genome Mapping of Anopheles albimanus Corrected Scaffold Misassemblies and Identified Interarm Rearrangements in Genus Anopheles.</title>
        <authorList>
            <person name="Artemov G.N."/>
            <person name="Peery A.N."/>
            <person name="Jiang X."/>
            <person name="Tu Z."/>
            <person name="Stegniy V.N."/>
            <person name="Sharakhova M.V."/>
            <person name="Sharakhov I.V."/>
        </authorList>
    </citation>
    <scope>NUCLEOTIDE SEQUENCE [LARGE SCALE GENOMIC DNA]</scope>
    <source>
        <strain evidence="12 13">ALBI9_A</strain>
    </source>
</reference>
<dbReference type="Gene3D" id="3.30.230.10">
    <property type="match status" value="1"/>
</dbReference>
<dbReference type="STRING" id="7167.A0A182F512"/>
<proteinExistence type="inferred from homology"/>
<dbReference type="InterPro" id="IPR006205">
    <property type="entry name" value="Mev_gal_kin"/>
</dbReference>
<name>A0A182F512_ANOAL</name>
<dbReference type="Gene3D" id="3.30.70.890">
    <property type="entry name" value="GHMP kinase, C-terminal domain"/>
    <property type="match status" value="1"/>
</dbReference>
<keyword evidence="8 10" id="KW-1133">Transmembrane helix</keyword>
<comment type="similarity">
    <text evidence="3 10">Belongs to the ALG6/ALG8 glucosyltransferase family.</text>
</comment>
<keyword evidence="7 10" id="KW-0256">Endoplasmic reticulum</keyword>
<evidence type="ECO:0000313" key="13">
    <source>
        <dbReference type="Proteomes" id="UP000069272"/>
    </source>
</evidence>
<dbReference type="AlphaFoldDB" id="A0A182F512"/>
<dbReference type="GO" id="GO:0004496">
    <property type="term" value="F:mevalonate kinase activity"/>
    <property type="evidence" value="ECO:0007669"/>
    <property type="project" value="InterPro"/>
</dbReference>
<keyword evidence="4 10" id="KW-0328">Glycosyltransferase</keyword>
<feature type="transmembrane region" description="Helical" evidence="10">
    <location>
        <begin position="579"/>
        <end position="600"/>
    </location>
</feature>
<dbReference type="VEuPathDB" id="VectorBase:AALB20_028685"/>
<comment type="caution">
    <text evidence="10">Lacks conserved residue(s) required for the propagation of feature annotation.</text>
</comment>
<evidence type="ECO:0000256" key="6">
    <source>
        <dbReference type="ARBA" id="ARBA00022692"/>
    </source>
</evidence>
<dbReference type="Proteomes" id="UP000069272">
    <property type="component" value="Chromosome 2L"/>
</dbReference>
<evidence type="ECO:0000256" key="7">
    <source>
        <dbReference type="ARBA" id="ARBA00022824"/>
    </source>
</evidence>
<dbReference type="InterPro" id="IPR013750">
    <property type="entry name" value="GHMP_kinase_C_dom"/>
</dbReference>
<feature type="transmembrane region" description="Helical" evidence="10">
    <location>
        <begin position="322"/>
        <end position="340"/>
    </location>
</feature>
<evidence type="ECO:0000256" key="10">
    <source>
        <dbReference type="RuleBase" id="RU363110"/>
    </source>
</evidence>
<comment type="subcellular location">
    <subcellularLocation>
        <location evidence="1 10">Endoplasmic reticulum membrane</location>
        <topology evidence="1 10">Multi-pass membrane protein</topology>
    </subcellularLocation>
</comment>
<protein>
    <recommendedName>
        <fullName evidence="10">Alpha-1,3-glucosyltransferase</fullName>
        <ecNumber evidence="10">2.4.1.-</ecNumber>
    </recommendedName>
</protein>
<evidence type="ECO:0000259" key="11">
    <source>
        <dbReference type="Pfam" id="PF08544"/>
    </source>
</evidence>